<dbReference type="AlphaFoldDB" id="A0A699ZC59"/>
<gene>
    <name evidence="2" type="ORF">HaLaN_15885</name>
</gene>
<name>A0A699ZC59_HAELA</name>
<dbReference type="Proteomes" id="UP000485058">
    <property type="component" value="Unassembled WGS sequence"/>
</dbReference>
<feature type="region of interest" description="Disordered" evidence="1">
    <location>
        <begin position="1"/>
        <end position="23"/>
    </location>
</feature>
<accession>A0A699ZC59</accession>
<evidence type="ECO:0000313" key="3">
    <source>
        <dbReference type="Proteomes" id="UP000485058"/>
    </source>
</evidence>
<dbReference type="EMBL" id="BLLF01001390">
    <property type="protein sequence ID" value="GFH19000.1"/>
    <property type="molecule type" value="Genomic_DNA"/>
</dbReference>
<evidence type="ECO:0000313" key="2">
    <source>
        <dbReference type="EMBL" id="GFH19000.1"/>
    </source>
</evidence>
<organism evidence="2 3">
    <name type="scientific">Haematococcus lacustris</name>
    <name type="common">Green alga</name>
    <name type="synonym">Haematococcus pluvialis</name>
    <dbReference type="NCBI Taxonomy" id="44745"/>
    <lineage>
        <taxon>Eukaryota</taxon>
        <taxon>Viridiplantae</taxon>
        <taxon>Chlorophyta</taxon>
        <taxon>core chlorophytes</taxon>
        <taxon>Chlorophyceae</taxon>
        <taxon>CS clade</taxon>
        <taxon>Chlamydomonadales</taxon>
        <taxon>Haematococcaceae</taxon>
        <taxon>Haematococcus</taxon>
    </lineage>
</organism>
<comment type="caution">
    <text evidence="2">The sequence shown here is derived from an EMBL/GenBank/DDBJ whole genome shotgun (WGS) entry which is preliminary data.</text>
</comment>
<reference evidence="2 3" key="1">
    <citation type="submission" date="2020-02" db="EMBL/GenBank/DDBJ databases">
        <title>Draft genome sequence of Haematococcus lacustris strain NIES-144.</title>
        <authorList>
            <person name="Morimoto D."/>
            <person name="Nakagawa S."/>
            <person name="Yoshida T."/>
            <person name="Sawayama S."/>
        </authorList>
    </citation>
    <scope>NUCLEOTIDE SEQUENCE [LARGE SCALE GENOMIC DNA]</scope>
    <source>
        <strain evidence="2 3">NIES-144</strain>
    </source>
</reference>
<evidence type="ECO:0000256" key="1">
    <source>
        <dbReference type="SAM" id="MobiDB-lite"/>
    </source>
</evidence>
<keyword evidence="3" id="KW-1185">Reference proteome</keyword>
<protein>
    <submittedName>
        <fullName evidence="2">Uncharacterized protein</fullName>
    </submittedName>
</protein>
<sequence>MATGAAPTGAVSTALPAASSTGVGKDPNAIMISTTGSVILRILAAAAGAWPQQP</sequence>
<proteinExistence type="predicted"/>